<dbReference type="Proteomes" id="UP000619479">
    <property type="component" value="Unassembled WGS sequence"/>
</dbReference>
<gene>
    <name evidence="2" type="ORF">Acy02nite_46880</name>
</gene>
<evidence type="ECO:0000313" key="2">
    <source>
        <dbReference type="EMBL" id="GID66807.1"/>
    </source>
</evidence>
<evidence type="ECO:0000313" key="3">
    <source>
        <dbReference type="Proteomes" id="UP000619479"/>
    </source>
</evidence>
<name>A0A919IKA1_9ACTN</name>
<reference evidence="2" key="1">
    <citation type="submission" date="2021-01" db="EMBL/GenBank/DDBJ databases">
        <title>Whole genome shotgun sequence of Actinoplanes cyaneus NBRC 14990.</title>
        <authorList>
            <person name="Komaki H."/>
            <person name="Tamura T."/>
        </authorList>
    </citation>
    <scope>NUCLEOTIDE SEQUENCE</scope>
    <source>
        <strain evidence="2">NBRC 14990</strain>
    </source>
</reference>
<sequence>MASPVTGPQAGGPGGHMGGKARHDRNEEHEEHDAADRRDPTDDLWRITEGGLQLAALYFAYKQNEGAQHAAEALVLLMHLVRRI</sequence>
<dbReference type="EMBL" id="BOMH01000036">
    <property type="protein sequence ID" value="GID66807.1"/>
    <property type="molecule type" value="Genomic_DNA"/>
</dbReference>
<organism evidence="2 3">
    <name type="scientific">Actinoplanes cyaneus</name>
    <dbReference type="NCBI Taxonomy" id="52696"/>
    <lineage>
        <taxon>Bacteria</taxon>
        <taxon>Bacillati</taxon>
        <taxon>Actinomycetota</taxon>
        <taxon>Actinomycetes</taxon>
        <taxon>Micromonosporales</taxon>
        <taxon>Micromonosporaceae</taxon>
        <taxon>Actinoplanes</taxon>
    </lineage>
</organism>
<feature type="compositionally biased region" description="Gly residues" evidence="1">
    <location>
        <begin position="9"/>
        <end position="18"/>
    </location>
</feature>
<feature type="compositionally biased region" description="Basic and acidic residues" evidence="1">
    <location>
        <begin position="24"/>
        <end position="42"/>
    </location>
</feature>
<protein>
    <submittedName>
        <fullName evidence="2">Uncharacterized protein</fullName>
    </submittedName>
</protein>
<comment type="caution">
    <text evidence="2">The sequence shown here is derived from an EMBL/GenBank/DDBJ whole genome shotgun (WGS) entry which is preliminary data.</text>
</comment>
<dbReference type="AlphaFoldDB" id="A0A919IKA1"/>
<evidence type="ECO:0000256" key="1">
    <source>
        <dbReference type="SAM" id="MobiDB-lite"/>
    </source>
</evidence>
<feature type="region of interest" description="Disordered" evidence="1">
    <location>
        <begin position="1"/>
        <end position="42"/>
    </location>
</feature>
<accession>A0A919IKA1</accession>
<proteinExistence type="predicted"/>
<keyword evidence="3" id="KW-1185">Reference proteome</keyword>